<sequence>MIQPTLRRYPLVKNDPLQAWDAADELLLKHVAALELAGKRVLIVHDHFGALTCSLEAEELTSYTDSFLSHRAIQLNSQGARSTVSTLDELTGVYDFVLLRFPKNLSYFEDILCRLTAHLRPGSLLICASMVKHLSVGVFPLLQKYIGETSTSLAEKKARLVFAEFEKEAVASPFPLSLDIPGLAHPFTNHSNLFSREKLDPGTKFLLQHLPEGPFAKVLDLGCGNGILGIVAQQRYPDAALTFSDESRMALQSAETNYRKFFPEGTAAFVWANCYEDQERDSLDLVLCNPPFHQETTVHDGIAWQMFVDARRALKVGGTLRVIGNSHLGYHLKLKRIFGRAKIVATNDKFMIVDAVKTPTQVIQ</sequence>
<evidence type="ECO:0000256" key="5">
    <source>
        <dbReference type="ARBA" id="ARBA00022691"/>
    </source>
</evidence>
<dbReference type="PIRSF" id="PIRSF037565">
    <property type="entry name" value="RRNA_m2G_Mtase_RsmD_prd"/>
    <property type="match status" value="1"/>
</dbReference>
<dbReference type="Gene3D" id="3.40.50.150">
    <property type="entry name" value="Vaccinia Virus protein VP39"/>
    <property type="match status" value="2"/>
</dbReference>
<organism evidence="8 9">
    <name type="scientific">Armatimonas rosea</name>
    <dbReference type="NCBI Taxonomy" id="685828"/>
    <lineage>
        <taxon>Bacteria</taxon>
        <taxon>Bacillati</taxon>
        <taxon>Armatimonadota</taxon>
        <taxon>Armatimonadia</taxon>
        <taxon>Armatimonadales</taxon>
        <taxon>Armatimonadaceae</taxon>
        <taxon>Armatimonas</taxon>
    </lineage>
</organism>
<feature type="domain" description="RlmG N-terminal" evidence="7">
    <location>
        <begin position="5"/>
        <end position="166"/>
    </location>
</feature>
<dbReference type="Pfam" id="PF26049">
    <property type="entry name" value="RLMG_N"/>
    <property type="match status" value="1"/>
</dbReference>
<dbReference type="GO" id="GO:0008990">
    <property type="term" value="F:rRNA (guanine-N2-)-methyltransferase activity"/>
    <property type="evidence" value="ECO:0007669"/>
    <property type="project" value="InterPro"/>
</dbReference>
<evidence type="ECO:0000259" key="7">
    <source>
        <dbReference type="Pfam" id="PF26049"/>
    </source>
</evidence>
<keyword evidence="9" id="KW-1185">Reference proteome</keyword>
<comment type="caution">
    <text evidence="8">The sequence shown here is derived from an EMBL/GenBank/DDBJ whole genome shotgun (WGS) entry which is preliminary data.</text>
</comment>
<protein>
    <submittedName>
        <fullName evidence="8">16S rRNA G1207 methylase RsmC</fullName>
    </submittedName>
</protein>
<dbReference type="PANTHER" id="PTHR47816">
    <property type="entry name" value="RIBOSOMAL RNA SMALL SUBUNIT METHYLTRANSFERASE C"/>
    <property type="match status" value="1"/>
</dbReference>
<dbReference type="Proteomes" id="UP000520814">
    <property type="component" value="Unassembled WGS sequence"/>
</dbReference>
<keyword evidence="2" id="KW-0698">rRNA processing</keyword>
<dbReference type="GO" id="GO:0005737">
    <property type="term" value="C:cytoplasm"/>
    <property type="evidence" value="ECO:0007669"/>
    <property type="project" value="InterPro"/>
</dbReference>
<dbReference type="PANTHER" id="PTHR47816:SF5">
    <property type="entry name" value="RIBOSOMAL RNA LARGE SUBUNIT METHYLTRANSFERASE G"/>
    <property type="match status" value="1"/>
</dbReference>
<dbReference type="SUPFAM" id="SSF53335">
    <property type="entry name" value="S-adenosyl-L-methionine-dependent methyltransferases"/>
    <property type="match status" value="1"/>
</dbReference>
<dbReference type="InterPro" id="IPR002052">
    <property type="entry name" value="DNA_methylase_N6_adenine_CS"/>
</dbReference>
<gene>
    <name evidence="8" type="ORF">HNQ39_003538</name>
</gene>
<keyword evidence="4" id="KW-0808">Transferase</keyword>
<proteinExistence type="predicted"/>
<evidence type="ECO:0000259" key="6">
    <source>
        <dbReference type="Pfam" id="PF05175"/>
    </source>
</evidence>
<reference evidence="8 9" key="1">
    <citation type="submission" date="2020-08" db="EMBL/GenBank/DDBJ databases">
        <title>Genomic Encyclopedia of Type Strains, Phase IV (KMG-IV): sequencing the most valuable type-strain genomes for metagenomic binning, comparative biology and taxonomic classification.</title>
        <authorList>
            <person name="Goeker M."/>
        </authorList>
    </citation>
    <scope>NUCLEOTIDE SEQUENCE [LARGE SCALE GENOMIC DNA]</scope>
    <source>
        <strain evidence="8 9">DSM 23562</strain>
    </source>
</reference>
<dbReference type="InterPro" id="IPR007848">
    <property type="entry name" value="Small_mtfrase_dom"/>
</dbReference>
<accession>A0A7W9ST06</accession>
<evidence type="ECO:0000256" key="2">
    <source>
        <dbReference type="ARBA" id="ARBA00022552"/>
    </source>
</evidence>
<name>A0A7W9ST06_ARMRO</name>
<dbReference type="InterPro" id="IPR017237">
    <property type="entry name" value="RLMG"/>
</dbReference>
<keyword evidence="5" id="KW-0949">S-adenosyl-L-methionine</keyword>
<feature type="domain" description="Methyltransferase small" evidence="6">
    <location>
        <begin position="187"/>
        <end position="353"/>
    </location>
</feature>
<dbReference type="InterPro" id="IPR029063">
    <property type="entry name" value="SAM-dependent_MTases_sf"/>
</dbReference>
<keyword evidence="1" id="KW-0963">Cytoplasm</keyword>
<dbReference type="Pfam" id="PF05175">
    <property type="entry name" value="MTS"/>
    <property type="match status" value="1"/>
</dbReference>
<dbReference type="RefSeq" id="WP_221290080.1">
    <property type="nucleotide sequence ID" value="NZ_JACHGW010000003.1"/>
</dbReference>
<evidence type="ECO:0000313" key="9">
    <source>
        <dbReference type="Proteomes" id="UP000520814"/>
    </source>
</evidence>
<keyword evidence="3 8" id="KW-0489">Methyltransferase</keyword>
<dbReference type="PROSITE" id="PS00092">
    <property type="entry name" value="N6_MTASE"/>
    <property type="match status" value="1"/>
</dbReference>
<dbReference type="EMBL" id="JACHGW010000003">
    <property type="protein sequence ID" value="MBB6051728.1"/>
    <property type="molecule type" value="Genomic_DNA"/>
</dbReference>
<dbReference type="InterPro" id="IPR058679">
    <property type="entry name" value="RlmG_N"/>
</dbReference>
<evidence type="ECO:0000256" key="4">
    <source>
        <dbReference type="ARBA" id="ARBA00022679"/>
    </source>
</evidence>
<evidence type="ECO:0000313" key="8">
    <source>
        <dbReference type="EMBL" id="MBB6051728.1"/>
    </source>
</evidence>
<evidence type="ECO:0000256" key="1">
    <source>
        <dbReference type="ARBA" id="ARBA00022490"/>
    </source>
</evidence>
<evidence type="ECO:0000256" key="3">
    <source>
        <dbReference type="ARBA" id="ARBA00022603"/>
    </source>
</evidence>
<dbReference type="GO" id="GO:0003676">
    <property type="term" value="F:nucleic acid binding"/>
    <property type="evidence" value="ECO:0007669"/>
    <property type="project" value="InterPro"/>
</dbReference>
<dbReference type="AlphaFoldDB" id="A0A7W9ST06"/>
<dbReference type="CDD" id="cd02440">
    <property type="entry name" value="AdoMet_MTases"/>
    <property type="match status" value="1"/>
</dbReference>
<dbReference type="InterPro" id="IPR046977">
    <property type="entry name" value="RsmC/RlmG"/>
</dbReference>